<feature type="non-terminal residue" evidence="2">
    <location>
        <position position="1"/>
    </location>
</feature>
<dbReference type="InParanoid" id="G0R0Y4"/>
<evidence type="ECO:0000313" key="3">
    <source>
        <dbReference type="Proteomes" id="UP000008983"/>
    </source>
</evidence>
<accession>G0R0Y4</accession>
<organism evidence="2 3">
    <name type="scientific">Ichthyophthirius multifiliis</name>
    <name type="common">White spot disease agent</name>
    <name type="synonym">Ich</name>
    <dbReference type="NCBI Taxonomy" id="5932"/>
    <lineage>
        <taxon>Eukaryota</taxon>
        <taxon>Sar</taxon>
        <taxon>Alveolata</taxon>
        <taxon>Ciliophora</taxon>
        <taxon>Intramacronucleata</taxon>
        <taxon>Oligohymenophorea</taxon>
        <taxon>Hymenostomatida</taxon>
        <taxon>Ophryoglenina</taxon>
        <taxon>Ichthyophthirius</taxon>
    </lineage>
</organism>
<dbReference type="Proteomes" id="UP000008983">
    <property type="component" value="Unassembled WGS sequence"/>
</dbReference>
<dbReference type="GeneID" id="14904960"/>
<dbReference type="eggNOG" id="ENOG502R2QZ">
    <property type="taxonomic scope" value="Eukaryota"/>
</dbReference>
<keyword evidence="3" id="KW-1185">Reference proteome</keyword>
<evidence type="ECO:0000256" key="1">
    <source>
        <dbReference type="SAM" id="MobiDB-lite"/>
    </source>
</evidence>
<name>G0R0Y4_ICHMU</name>
<sequence length="226" mass="27360">IIKIIQKKKKNKIKILFKMSFFNDFFFNDFFRHGFFDDQYRNIAHHYHSINRPKYLENRLKQYNNYEQRLQRQIQQTEEHISSLKQQMEDIAKDKESLINQIEQEKHNPQCQKNSQQQPGQQQYNQQVYRKHYYKTPEMEIEEQYDSTNPQNCYKYIKKQGEQPQLISGDAERIEHEKLGEGLDEKLDQLIRITGKNTKELVDLVKNKKELTVGQLYDQAVELKIV</sequence>
<reference evidence="2 3" key="1">
    <citation type="submission" date="2011-07" db="EMBL/GenBank/DDBJ databases">
        <authorList>
            <person name="Coyne R."/>
            <person name="Brami D."/>
            <person name="Johnson J."/>
            <person name="Hostetler J."/>
            <person name="Hannick L."/>
            <person name="Clark T."/>
            <person name="Cassidy-Hanley D."/>
            <person name="Inman J."/>
        </authorList>
    </citation>
    <scope>NUCLEOTIDE SEQUENCE [LARGE SCALE GENOMIC DNA]</scope>
    <source>
        <strain evidence="2 3">G5</strain>
    </source>
</reference>
<feature type="compositionally biased region" description="Low complexity" evidence="1">
    <location>
        <begin position="109"/>
        <end position="125"/>
    </location>
</feature>
<protein>
    <submittedName>
        <fullName evidence="2">Uncharacterized protein</fullName>
    </submittedName>
</protein>
<dbReference type="OrthoDB" id="322235at2759"/>
<dbReference type="AlphaFoldDB" id="G0R0Y4"/>
<proteinExistence type="predicted"/>
<evidence type="ECO:0000313" key="2">
    <source>
        <dbReference type="EMBL" id="EGR28849.1"/>
    </source>
</evidence>
<dbReference type="EMBL" id="GL984206">
    <property type="protein sequence ID" value="EGR28849.1"/>
    <property type="molecule type" value="Genomic_DNA"/>
</dbReference>
<gene>
    <name evidence="2" type="ORF">IMG5_167580</name>
</gene>
<feature type="region of interest" description="Disordered" evidence="1">
    <location>
        <begin position="106"/>
        <end position="125"/>
    </location>
</feature>
<dbReference type="RefSeq" id="XP_004030085.1">
    <property type="nucleotide sequence ID" value="XM_004030037.1"/>
</dbReference>